<dbReference type="EMBL" id="MLQQ01000044">
    <property type="protein sequence ID" value="OIJ09436.1"/>
    <property type="molecule type" value="Genomic_DNA"/>
</dbReference>
<gene>
    <name evidence="2" type="ORF">BKP35_16410</name>
</gene>
<feature type="transmembrane region" description="Helical" evidence="1">
    <location>
        <begin position="20"/>
        <end position="42"/>
    </location>
</feature>
<evidence type="ECO:0000313" key="2">
    <source>
        <dbReference type="EMBL" id="OIJ09436.1"/>
    </source>
</evidence>
<dbReference type="RefSeq" id="WP_071314461.1">
    <property type="nucleotide sequence ID" value="NZ_MLQQ01000044.1"/>
</dbReference>
<protein>
    <submittedName>
        <fullName evidence="2">Uncharacterized protein</fullName>
    </submittedName>
</protein>
<proteinExistence type="predicted"/>
<dbReference type="Proteomes" id="UP000180098">
    <property type="component" value="Unassembled WGS sequence"/>
</dbReference>
<accession>A0A1S2LAR6</accession>
<organism evidence="2 3">
    <name type="scientific">Anaerobacillus arseniciselenatis</name>
    <dbReference type="NCBI Taxonomy" id="85682"/>
    <lineage>
        <taxon>Bacteria</taxon>
        <taxon>Bacillati</taxon>
        <taxon>Bacillota</taxon>
        <taxon>Bacilli</taxon>
        <taxon>Bacillales</taxon>
        <taxon>Bacillaceae</taxon>
        <taxon>Anaerobacillus</taxon>
    </lineage>
</organism>
<sequence length="64" mass="7207">MLTKEQIKQLRVKTPTPIKLSFIPILVSMGYIGVFILLTQYVSNVTISVLSFLARRPPLQGDCE</sequence>
<reference evidence="2 3" key="1">
    <citation type="submission" date="2016-10" db="EMBL/GenBank/DDBJ databases">
        <title>Draft genome sequences of four alkaliphilic bacteria belonging to the Anaerobacillus genus.</title>
        <authorList>
            <person name="Bassil N.M."/>
            <person name="Lloyd J.R."/>
        </authorList>
    </citation>
    <scope>NUCLEOTIDE SEQUENCE [LARGE SCALE GENOMIC DNA]</scope>
    <source>
        <strain evidence="2 3">DSM 15340</strain>
    </source>
</reference>
<keyword evidence="3" id="KW-1185">Reference proteome</keyword>
<name>A0A1S2LAR6_9BACI</name>
<keyword evidence="1" id="KW-0812">Transmembrane</keyword>
<comment type="caution">
    <text evidence="2">The sequence shown here is derived from an EMBL/GenBank/DDBJ whole genome shotgun (WGS) entry which is preliminary data.</text>
</comment>
<evidence type="ECO:0000313" key="3">
    <source>
        <dbReference type="Proteomes" id="UP000180098"/>
    </source>
</evidence>
<dbReference type="AlphaFoldDB" id="A0A1S2LAR6"/>
<keyword evidence="1" id="KW-0472">Membrane</keyword>
<keyword evidence="1" id="KW-1133">Transmembrane helix</keyword>
<evidence type="ECO:0000256" key="1">
    <source>
        <dbReference type="SAM" id="Phobius"/>
    </source>
</evidence>